<protein>
    <submittedName>
        <fullName evidence="1">Uncharacterized protein</fullName>
    </submittedName>
</protein>
<comment type="caution">
    <text evidence="1">The sequence shown here is derived from an EMBL/GenBank/DDBJ whole genome shotgun (WGS) entry which is preliminary data.</text>
</comment>
<evidence type="ECO:0000313" key="2">
    <source>
        <dbReference type="Proteomes" id="UP001230504"/>
    </source>
</evidence>
<name>A0AAD8V9L1_9PEZI</name>
<dbReference type="EMBL" id="JAHLJV010000011">
    <property type="protein sequence ID" value="KAK1596630.1"/>
    <property type="molecule type" value="Genomic_DNA"/>
</dbReference>
<organism evidence="1 2">
    <name type="scientific">Colletotrichum navitas</name>
    <dbReference type="NCBI Taxonomy" id="681940"/>
    <lineage>
        <taxon>Eukaryota</taxon>
        <taxon>Fungi</taxon>
        <taxon>Dikarya</taxon>
        <taxon>Ascomycota</taxon>
        <taxon>Pezizomycotina</taxon>
        <taxon>Sordariomycetes</taxon>
        <taxon>Hypocreomycetidae</taxon>
        <taxon>Glomerellales</taxon>
        <taxon>Glomerellaceae</taxon>
        <taxon>Colletotrichum</taxon>
        <taxon>Colletotrichum graminicola species complex</taxon>
    </lineage>
</organism>
<keyword evidence="2" id="KW-1185">Reference proteome</keyword>
<sequence>MDAVLYGEGGYSSDRLAPRPRQLAGTMDWRRAGVENGYCVGDLAERQSWRGDPPLTIQSEAIGLDQRPEMRSNRKVAVVGWRAVCTAGSTMLQAQVGLRCDEAKGRSKVSHGWPGTRLLPTIVAVKRQPARVDLNLDWSGWRATPEHCGTRRLSAIRRQSSIELGVKSPVPFKDWLMDLWEMELAFA</sequence>
<proteinExistence type="predicted"/>
<reference evidence="1" key="1">
    <citation type="submission" date="2021-06" db="EMBL/GenBank/DDBJ databases">
        <title>Comparative genomics, transcriptomics and evolutionary studies reveal genomic signatures of adaptation to plant cell wall in hemibiotrophic fungi.</title>
        <authorList>
            <consortium name="DOE Joint Genome Institute"/>
            <person name="Baroncelli R."/>
            <person name="Diaz J.F."/>
            <person name="Benocci T."/>
            <person name="Peng M."/>
            <person name="Battaglia E."/>
            <person name="Haridas S."/>
            <person name="Andreopoulos W."/>
            <person name="Labutti K."/>
            <person name="Pangilinan J."/>
            <person name="Floch G.L."/>
            <person name="Makela M.R."/>
            <person name="Henrissat B."/>
            <person name="Grigoriev I.V."/>
            <person name="Crouch J.A."/>
            <person name="De Vries R.P."/>
            <person name="Sukno S.A."/>
            <person name="Thon M.R."/>
        </authorList>
    </citation>
    <scope>NUCLEOTIDE SEQUENCE</scope>
    <source>
        <strain evidence="1">CBS 125086</strain>
    </source>
</reference>
<accession>A0AAD8V9L1</accession>
<gene>
    <name evidence="1" type="ORF">LY79DRAFT_49788</name>
</gene>
<dbReference type="Proteomes" id="UP001230504">
    <property type="component" value="Unassembled WGS sequence"/>
</dbReference>
<dbReference type="AlphaFoldDB" id="A0AAD8V9L1"/>
<dbReference type="GeneID" id="85437588"/>
<dbReference type="RefSeq" id="XP_060417483.1">
    <property type="nucleotide sequence ID" value="XM_060553348.1"/>
</dbReference>
<evidence type="ECO:0000313" key="1">
    <source>
        <dbReference type="EMBL" id="KAK1596630.1"/>
    </source>
</evidence>